<dbReference type="Proteomes" id="UP000639396">
    <property type="component" value="Unassembled WGS sequence"/>
</dbReference>
<name>A0A927CCJ7_9BACL</name>
<sequence length="617" mass="66428">MERKDATAPESAEWKVPGLRHSASRRAMLGAIGAGGLAALGTMYGGRVYEAYAAENNGGCAEPCPAPIASIAALRLYGGVQDGQIVEVISYYDDWAAGVRGPQGGGVFVRVTDGSLADNGGTIIAVTGGGNTRWLRKDVTVLDPVDFGARADGATNDRAFIALAIAVLGDAFRVLDFHGRTYYIGEIAVNEQPVFTIAGKDGIRIQGMPTMLVTNRLTGNLHYSPVFEFVDCNDLYAECHAVGDVFNPQSPYSNGPVAVQLKSSSKSVCGARIEAKVTRGLAALQTVRMTNRNARRQPADPTWTMIDYNVESVDAEYGVRFIASGDDAHGVIRTDRVARSYFIVGVSNHTAIVNSIRQRYFMDVLIKAYYDDVSNVHVIMNQRSSEGAEWPVCIEHQNDTDDTAIRNMTIDLNIMDRKNPRAYASELVSIGRSITLGGTVRQSTQCVTDAITIRGAIRQQTGVNLLILPTRSNTGGILYLEPYTAIPDTKGFTLSRGGSRMGKMRGNLEAAPVKLSMDHLYPDGITLVVDTFMNADFTDMTGAASWRVREHVLLSLVSDGSGVVSDVYRIFSRLRGTAAPTITYSVAGGQLFVQGSAYTGSNAEMTVKAEIIGGRTI</sequence>
<accession>A0A927CCJ7</accession>
<proteinExistence type="predicted"/>
<dbReference type="RefSeq" id="WP_190929717.1">
    <property type="nucleotide sequence ID" value="NZ_JACXJA010000026.1"/>
</dbReference>
<reference evidence="1" key="1">
    <citation type="submission" date="2020-09" db="EMBL/GenBank/DDBJ databases">
        <title>A novel bacterium of genus Paenibacillus, isolated from South China Sea.</title>
        <authorList>
            <person name="Huang H."/>
            <person name="Mo K."/>
            <person name="Hu Y."/>
        </authorList>
    </citation>
    <scope>NUCLEOTIDE SEQUENCE</scope>
    <source>
        <strain evidence="1">IB182363</strain>
    </source>
</reference>
<evidence type="ECO:0000313" key="2">
    <source>
        <dbReference type="Proteomes" id="UP000639396"/>
    </source>
</evidence>
<gene>
    <name evidence="1" type="ORF">IDH45_19095</name>
</gene>
<comment type="caution">
    <text evidence="1">The sequence shown here is derived from an EMBL/GenBank/DDBJ whole genome shotgun (WGS) entry which is preliminary data.</text>
</comment>
<dbReference type="AlphaFoldDB" id="A0A927CCJ7"/>
<organism evidence="1 2">
    <name type="scientific">Paenibacillus oceani</name>
    <dbReference type="NCBI Taxonomy" id="2772510"/>
    <lineage>
        <taxon>Bacteria</taxon>
        <taxon>Bacillati</taxon>
        <taxon>Bacillota</taxon>
        <taxon>Bacilli</taxon>
        <taxon>Bacillales</taxon>
        <taxon>Paenibacillaceae</taxon>
        <taxon>Paenibacillus</taxon>
    </lineage>
</organism>
<protein>
    <submittedName>
        <fullName evidence="1">Uncharacterized protein</fullName>
    </submittedName>
</protein>
<evidence type="ECO:0000313" key="1">
    <source>
        <dbReference type="EMBL" id="MBD2864097.1"/>
    </source>
</evidence>
<dbReference type="InterPro" id="IPR006311">
    <property type="entry name" value="TAT_signal"/>
</dbReference>
<dbReference type="EMBL" id="JACXJA010000026">
    <property type="protein sequence ID" value="MBD2864097.1"/>
    <property type="molecule type" value="Genomic_DNA"/>
</dbReference>
<dbReference type="PROSITE" id="PS51318">
    <property type="entry name" value="TAT"/>
    <property type="match status" value="1"/>
</dbReference>
<keyword evidence="2" id="KW-1185">Reference proteome</keyword>